<dbReference type="InterPro" id="IPR010982">
    <property type="entry name" value="Lambda_DNA-bd_dom_sf"/>
</dbReference>
<feature type="compositionally biased region" description="Polar residues" evidence="1">
    <location>
        <begin position="408"/>
        <end position="418"/>
    </location>
</feature>
<dbReference type="eggNOG" id="COG1813">
    <property type="taxonomic scope" value="Bacteria"/>
</dbReference>
<dbReference type="Proteomes" id="UP000010471">
    <property type="component" value="Plasmid pMIC7113.03"/>
</dbReference>
<feature type="domain" description="HTH cro/C1-type" evidence="2">
    <location>
        <begin position="425"/>
        <end position="463"/>
    </location>
</feature>
<accession>K9WPV2</accession>
<dbReference type="AlphaFoldDB" id="K9WPV2"/>
<dbReference type="CDD" id="cd00093">
    <property type="entry name" value="HTH_XRE"/>
    <property type="match status" value="1"/>
</dbReference>
<evidence type="ECO:0000256" key="1">
    <source>
        <dbReference type="SAM" id="MobiDB-lite"/>
    </source>
</evidence>
<dbReference type="SUPFAM" id="SSF47413">
    <property type="entry name" value="lambda repressor-like DNA-binding domains"/>
    <property type="match status" value="1"/>
</dbReference>
<dbReference type="PROSITE" id="PS50943">
    <property type="entry name" value="HTH_CROC1"/>
    <property type="match status" value="1"/>
</dbReference>
<proteinExistence type="predicted"/>
<sequence length="475" mass="53648">MGADCLWVSLQEASRHNMINSTAHRNLRGLIEVEEFSDPPRTEPRLYQSKPITPIATPPPMVSSLQAQLRPDQWQQDSSGISCFQHQAKGNPNNIIKHYIASPGNITVLPWDEALQIIDKFGLTTAKLHLIFAAHTMRQDKPWSSQFTLKGSDLIEEMGWDKNHNSPAYEKRKDIAMVAFVLDCLLIEATWVEGKHKKGGILASVETSRMWNVQVQLTGQRNLEGKVEQPDEVYITIQPGLWTRSFLNKAGCQAKDALYQFGYLAQEVLKIDPYHDELALRLAILLTMESRFRTSGTYEVKNLLEALVPQTVIDEARANRDKAYKLANRWNHALAALMELSQAFQVEFDPKTYPEELRPGSKARKPRGYFEQLLAAKITIHPPAPIPALLATKTKPEPTQPKLKSARRTTSSPTSQRAKLTGAQIRNARNVKGWSQATLAGWLGVSQRYVSMIERGDRIPTPEQESNFRQLLNIQ</sequence>
<organism evidence="3 4">
    <name type="scientific">Allocoleopsis franciscana PCC 7113</name>
    <dbReference type="NCBI Taxonomy" id="1173027"/>
    <lineage>
        <taxon>Bacteria</taxon>
        <taxon>Bacillati</taxon>
        <taxon>Cyanobacteriota</taxon>
        <taxon>Cyanophyceae</taxon>
        <taxon>Coleofasciculales</taxon>
        <taxon>Coleofasciculaceae</taxon>
        <taxon>Allocoleopsis</taxon>
        <taxon>Allocoleopsis franciscana</taxon>
    </lineage>
</organism>
<dbReference type="Pfam" id="PF01381">
    <property type="entry name" value="HTH_3"/>
    <property type="match status" value="1"/>
</dbReference>
<name>K9WPV2_9CYAN</name>
<dbReference type="KEGG" id="mic:Mic7113_6635"/>
<evidence type="ECO:0000313" key="4">
    <source>
        <dbReference type="Proteomes" id="UP000010471"/>
    </source>
</evidence>
<dbReference type="HOGENOM" id="CLU_029905_0_0_3"/>
<reference evidence="3 4" key="1">
    <citation type="submission" date="2012-06" db="EMBL/GenBank/DDBJ databases">
        <title>Finished plasmid 3 of genome of Microcoleus sp. PCC 7113.</title>
        <authorList>
            <consortium name="US DOE Joint Genome Institute"/>
            <person name="Gugger M."/>
            <person name="Coursin T."/>
            <person name="Rippka R."/>
            <person name="Tandeau De Marsac N."/>
            <person name="Huntemann M."/>
            <person name="Wei C.-L."/>
            <person name="Han J."/>
            <person name="Detter J.C."/>
            <person name="Han C."/>
            <person name="Tapia R."/>
            <person name="Chen A."/>
            <person name="Kyrpides N."/>
            <person name="Mavromatis K."/>
            <person name="Markowitz V."/>
            <person name="Szeto E."/>
            <person name="Ivanova N."/>
            <person name="Pagani I."/>
            <person name="Pati A."/>
            <person name="Goodwin L."/>
            <person name="Nordberg H.P."/>
            <person name="Cantor M.N."/>
            <person name="Hua S.X."/>
            <person name="Woyke T."/>
            <person name="Kerfeld C.A."/>
        </authorList>
    </citation>
    <scope>NUCLEOTIDE SEQUENCE [LARGE SCALE GENOMIC DNA]</scope>
    <source>
        <strain evidence="3 4">PCC 7113</strain>
        <plasmid evidence="3 4">pMIC7113.03</plasmid>
    </source>
</reference>
<geneLocation type="plasmid" evidence="3 4">
    <name>pMIC7113.03</name>
</geneLocation>
<keyword evidence="3" id="KW-0614">Plasmid</keyword>
<evidence type="ECO:0000313" key="3">
    <source>
        <dbReference type="EMBL" id="AFZ22203.1"/>
    </source>
</evidence>
<protein>
    <submittedName>
        <fullName evidence="3">Putative transcription factor, MBF1 like protein</fullName>
    </submittedName>
</protein>
<gene>
    <name evidence="3" type="ORF">Mic7113_6635</name>
</gene>
<evidence type="ECO:0000259" key="2">
    <source>
        <dbReference type="PROSITE" id="PS50943"/>
    </source>
</evidence>
<feature type="region of interest" description="Disordered" evidence="1">
    <location>
        <begin position="394"/>
        <end position="420"/>
    </location>
</feature>
<keyword evidence="4" id="KW-1185">Reference proteome</keyword>
<dbReference type="InterPro" id="IPR001387">
    <property type="entry name" value="Cro/C1-type_HTH"/>
</dbReference>
<dbReference type="Gene3D" id="1.10.260.40">
    <property type="entry name" value="lambda repressor-like DNA-binding domains"/>
    <property type="match status" value="1"/>
</dbReference>
<dbReference type="GO" id="GO:0003677">
    <property type="term" value="F:DNA binding"/>
    <property type="evidence" value="ECO:0007669"/>
    <property type="project" value="InterPro"/>
</dbReference>
<dbReference type="EMBL" id="CP003633">
    <property type="protein sequence ID" value="AFZ22203.1"/>
    <property type="molecule type" value="Genomic_DNA"/>
</dbReference>